<name>A0A6G1FW32_9PEZI</name>
<dbReference type="GeneID" id="54414415"/>
<dbReference type="EMBL" id="ML975168">
    <property type="protein sequence ID" value="KAF1810115.1"/>
    <property type="molecule type" value="Genomic_DNA"/>
</dbReference>
<dbReference type="InterPro" id="IPR027417">
    <property type="entry name" value="P-loop_NTPase"/>
</dbReference>
<evidence type="ECO:0000313" key="3">
    <source>
        <dbReference type="EMBL" id="KAF1810115.1"/>
    </source>
</evidence>
<feature type="domain" description="Nephrocystin 3-like N-terminal" evidence="2">
    <location>
        <begin position="68"/>
        <end position="227"/>
    </location>
</feature>
<dbReference type="OrthoDB" id="674604at2759"/>
<proteinExistence type="predicted"/>
<dbReference type="PANTHER" id="PTHR10039:SF17">
    <property type="entry name" value="FUNGAL STAND N-TERMINAL GOODBYE DOMAIN-CONTAINING PROTEIN-RELATED"/>
    <property type="match status" value="1"/>
</dbReference>
<sequence>MDLCTLGAAKVSVLSWLWPRSSKKLTGNLDLNDVLKSLPTAEDAPFNAYQRQHDVTCLPDTRVDLLQEIYSWADSRDERCIFWLNGLAGTGKSTITRTVARIYFKQKRLGASFFFERGGRDVGHAGKFVTSIAWQLAISIPSLGQHICDALKERRDIASHSLRDQWQQLVLRPLSKLNENGNQSAYVLVVDALDECDNDNDIRIILHLLAEARSLETVRLRVFLTSRPEVPIRNGFVQIPDGKHQDFVLHNISPSIVDHDISVYFKYNLTLIGQEHSLGSCWPGEETIKLLIQIAGGLFIWAATACRFIQEGLFAEERVQTLLEGSTSTTAPEEHLNELYTTVLKKTIRPGYSAKEKEELYGTLRQILGSIALLFSPLSASSLGKLLNVTKQKIDRILKDLYAILDIPKGDIYPLRLHHPSFRDYLLNKARCKDPEFWVDEKQAYQVLTDSCIRLMSTSLKQDICCVDAPGMLVANVERSRVEQSLPPEVQYACLYWIQHLQKSGARLYDNG</sequence>
<feature type="non-terminal residue" evidence="3">
    <location>
        <position position="512"/>
    </location>
</feature>
<organism evidence="3">
    <name type="scientific">Eremomyces bilateralis CBS 781.70</name>
    <dbReference type="NCBI Taxonomy" id="1392243"/>
    <lineage>
        <taxon>Eukaryota</taxon>
        <taxon>Fungi</taxon>
        <taxon>Dikarya</taxon>
        <taxon>Ascomycota</taxon>
        <taxon>Pezizomycotina</taxon>
        <taxon>Dothideomycetes</taxon>
        <taxon>Dothideomycetes incertae sedis</taxon>
        <taxon>Eremomycetales</taxon>
        <taxon>Eremomycetaceae</taxon>
        <taxon>Eremomyces</taxon>
    </lineage>
</organism>
<evidence type="ECO:0000259" key="2">
    <source>
        <dbReference type="Pfam" id="PF24883"/>
    </source>
</evidence>
<evidence type="ECO:0000313" key="4">
    <source>
        <dbReference type="Proteomes" id="UP000504638"/>
    </source>
</evidence>
<evidence type="ECO:0000313" key="5">
    <source>
        <dbReference type="RefSeq" id="XP_033531746.1"/>
    </source>
</evidence>
<dbReference type="Gene3D" id="3.40.50.300">
    <property type="entry name" value="P-loop containing nucleotide triphosphate hydrolases"/>
    <property type="match status" value="1"/>
</dbReference>
<evidence type="ECO:0000256" key="1">
    <source>
        <dbReference type="ARBA" id="ARBA00022737"/>
    </source>
</evidence>
<reference evidence="3 5" key="1">
    <citation type="submission" date="2020-01" db="EMBL/GenBank/DDBJ databases">
        <authorList>
            <consortium name="DOE Joint Genome Institute"/>
            <person name="Haridas S."/>
            <person name="Albert R."/>
            <person name="Binder M."/>
            <person name="Bloem J."/>
            <person name="Labutti K."/>
            <person name="Salamov A."/>
            <person name="Andreopoulos B."/>
            <person name="Baker S.E."/>
            <person name="Barry K."/>
            <person name="Bills G."/>
            <person name="Bluhm B.H."/>
            <person name="Cannon C."/>
            <person name="Castanera R."/>
            <person name="Culley D.E."/>
            <person name="Daum C."/>
            <person name="Ezra D."/>
            <person name="Gonzalez J.B."/>
            <person name="Henrissat B."/>
            <person name="Kuo A."/>
            <person name="Liang C."/>
            <person name="Lipzen A."/>
            <person name="Lutzoni F."/>
            <person name="Magnuson J."/>
            <person name="Mondo S."/>
            <person name="Nolan M."/>
            <person name="Ohm R."/>
            <person name="Pangilinan J."/>
            <person name="Park H.-J."/>
            <person name="Ramirez L."/>
            <person name="Alfaro M."/>
            <person name="Sun H."/>
            <person name="Tritt A."/>
            <person name="Yoshinaga Y."/>
            <person name="Zwiers L.-H."/>
            <person name="Turgeon B.G."/>
            <person name="Goodwin S.B."/>
            <person name="Spatafora J.W."/>
            <person name="Crous P.W."/>
            <person name="Grigoriev I.V."/>
        </authorList>
    </citation>
    <scope>NUCLEOTIDE SEQUENCE</scope>
    <source>
        <strain evidence="3 5">CBS 781.70</strain>
    </source>
</reference>
<accession>A0A6G1FW32</accession>
<dbReference type="RefSeq" id="XP_033531746.1">
    <property type="nucleotide sequence ID" value="XM_033673845.1"/>
</dbReference>
<dbReference type="Pfam" id="PF24883">
    <property type="entry name" value="NPHP3_N"/>
    <property type="match status" value="1"/>
</dbReference>
<dbReference type="InterPro" id="IPR056884">
    <property type="entry name" value="NPHP3-like_N"/>
</dbReference>
<dbReference type="Proteomes" id="UP000504638">
    <property type="component" value="Unplaced"/>
</dbReference>
<dbReference type="PANTHER" id="PTHR10039">
    <property type="entry name" value="AMELOGENIN"/>
    <property type="match status" value="1"/>
</dbReference>
<reference evidence="5" key="2">
    <citation type="submission" date="2020-04" db="EMBL/GenBank/DDBJ databases">
        <authorList>
            <consortium name="NCBI Genome Project"/>
        </authorList>
    </citation>
    <scope>NUCLEOTIDE SEQUENCE</scope>
    <source>
        <strain evidence="5">CBS 781.70</strain>
    </source>
</reference>
<protein>
    <recommendedName>
        <fullName evidence="2">Nephrocystin 3-like N-terminal domain-containing protein</fullName>
    </recommendedName>
</protein>
<gene>
    <name evidence="3 5" type="ORF">P152DRAFT_140156</name>
</gene>
<keyword evidence="1" id="KW-0677">Repeat</keyword>
<keyword evidence="4" id="KW-1185">Reference proteome</keyword>
<dbReference type="SUPFAM" id="SSF52540">
    <property type="entry name" value="P-loop containing nucleoside triphosphate hydrolases"/>
    <property type="match status" value="1"/>
</dbReference>
<reference evidence="5" key="3">
    <citation type="submission" date="2025-04" db="UniProtKB">
        <authorList>
            <consortium name="RefSeq"/>
        </authorList>
    </citation>
    <scope>IDENTIFICATION</scope>
    <source>
        <strain evidence="5">CBS 781.70</strain>
    </source>
</reference>
<dbReference type="AlphaFoldDB" id="A0A6G1FW32"/>